<name>A0ABP6N5J2_9ACTN</name>
<organism evidence="3 4">
    <name type="scientific">Streptomyces rameus</name>
    <dbReference type="NCBI Taxonomy" id="68261"/>
    <lineage>
        <taxon>Bacteria</taxon>
        <taxon>Bacillati</taxon>
        <taxon>Actinomycetota</taxon>
        <taxon>Actinomycetes</taxon>
        <taxon>Kitasatosporales</taxon>
        <taxon>Streptomycetaceae</taxon>
        <taxon>Streptomyces</taxon>
    </lineage>
</organism>
<proteinExistence type="predicted"/>
<sequence>MPVSAKTATKLRDAMARLLAGEPLHTNGALTKENLAREAQVSHATVHRADDILTEWNAKVARDETIAALHKQLREARVEITQLNGKLDALATVTANLFRQSPAPRPPPPSPGTSFGLRPEPPAPSRRTTCRRRRRPRPSRPTPAAHPPSCRHWGAGCTGRATGGPASSTVRRPSPFPSPPTKPSSATGTS</sequence>
<keyword evidence="1" id="KW-0175">Coiled coil</keyword>
<protein>
    <submittedName>
        <fullName evidence="3">Uncharacterized protein</fullName>
    </submittedName>
</protein>
<accession>A0ABP6N5J2</accession>
<comment type="caution">
    <text evidence="3">The sequence shown here is derived from an EMBL/GenBank/DDBJ whole genome shotgun (WGS) entry which is preliminary data.</text>
</comment>
<feature type="coiled-coil region" evidence="1">
    <location>
        <begin position="66"/>
        <end position="93"/>
    </location>
</feature>
<keyword evidence="4" id="KW-1185">Reference proteome</keyword>
<evidence type="ECO:0000313" key="4">
    <source>
        <dbReference type="Proteomes" id="UP001500893"/>
    </source>
</evidence>
<evidence type="ECO:0000256" key="1">
    <source>
        <dbReference type="SAM" id="Coils"/>
    </source>
</evidence>
<evidence type="ECO:0000256" key="2">
    <source>
        <dbReference type="SAM" id="MobiDB-lite"/>
    </source>
</evidence>
<feature type="region of interest" description="Disordered" evidence="2">
    <location>
        <begin position="99"/>
        <end position="190"/>
    </location>
</feature>
<reference evidence="4" key="1">
    <citation type="journal article" date="2019" name="Int. J. Syst. Evol. Microbiol.">
        <title>The Global Catalogue of Microorganisms (GCM) 10K type strain sequencing project: providing services to taxonomists for standard genome sequencing and annotation.</title>
        <authorList>
            <consortium name="The Broad Institute Genomics Platform"/>
            <consortium name="The Broad Institute Genome Sequencing Center for Infectious Disease"/>
            <person name="Wu L."/>
            <person name="Ma J."/>
        </authorList>
    </citation>
    <scope>NUCLEOTIDE SEQUENCE [LARGE SCALE GENOMIC DNA]</scope>
    <source>
        <strain evidence="4">JCM 11574</strain>
    </source>
</reference>
<evidence type="ECO:0000313" key="3">
    <source>
        <dbReference type="EMBL" id="GAA3136002.1"/>
    </source>
</evidence>
<dbReference type="Proteomes" id="UP001500893">
    <property type="component" value="Unassembled WGS sequence"/>
</dbReference>
<gene>
    <name evidence="3" type="ORF">GCM10010521_22650</name>
</gene>
<dbReference type="EMBL" id="BAAAVM010000026">
    <property type="protein sequence ID" value="GAA3136002.1"/>
    <property type="molecule type" value="Genomic_DNA"/>
</dbReference>
<feature type="compositionally biased region" description="Basic residues" evidence="2">
    <location>
        <begin position="128"/>
        <end position="138"/>
    </location>
</feature>